<dbReference type="GO" id="GO:0046983">
    <property type="term" value="F:protein dimerization activity"/>
    <property type="evidence" value="ECO:0007669"/>
    <property type="project" value="InterPro"/>
</dbReference>
<evidence type="ECO:0000256" key="2">
    <source>
        <dbReference type="ARBA" id="ARBA00012438"/>
    </source>
</evidence>
<keyword evidence="4" id="KW-0808">Transferase</keyword>
<dbReference type="EMBL" id="WAAU01000031">
    <property type="protein sequence ID" value="KAB1153604.1"/>
    <property type="molecule type" value="Genomic_DNA"/>
</dbReference>
<reference evidence="13 14" key="1">
    <citation type="submission" date="2019-09" db="EMBL/GenBank/DDBJ databases">
        <authorList>
            <person name="Cao W.R."/>
        </authorList>
    </citation>
    <scope>NUCLEOTIDE SEQUENCE [LARGE SCALE GENOMIC DNA]</scope>
    <source>
        <strain evidence="14">a4</strain>
    </source>
</reference>
<keyword evidence="11" id="KW-0812">Transmembrane</keyword>
<dbReference type="OrthoDB" id="9760839at2"/>
<keyword evidence="3" id="KW-0597">Phosphoprotein</keyword>
<dbReference type="PROSITE" id="PS50109">
    <property type="entry name" value="HIS_KIN"/>
    <property type="match status" value="1"/>
</dbReference>
<evidence type="ECO:0000256" key="6">
    <source>
        <dbReference type="ARBA" id="ARBA00022777"/>
    </source>
</evidence>
<dbReference type="InterPro" id="IPR019734">
    <property type="entry name" value="TPR_rpt"/>
</dbReference>
<dbReference type="Gene3D" id="1.20.5.1930">
    <property type="match status" value="1"/>
</dbReference>
<keyword evidence="7" id="KW-0067">ATP-binding</keyword>
<dbReference type="RefSeq" id="WP_150901143.1">
    <property type="nucleotide sequence ID" value="NZ_WAAU01000031.1"/>
</dbReference>
<dbReference type="InterPro" id="IPR011712">
    <property type="entry name" value="Sig_transdc_His_kin_sub3_dim/P"/>
</dbReference>
<dbReference type="InterPro" id="IPR011990">
    <property type="entry name" value="TPR-like_helical_dom_sf"/>
</dbReference>
<keyword evidence="6" id="KW-0418">Kinase</keyword>
<keyword evidence="9" id="KW-0802">TPR repeat</keyword>
<dbReference type="SUPFAM" id="SSF55874">
    <property type="entry name" value="ATPase domain of HSP90 chaperone/DNA topoisomerase II/histidine kinase"/>
    <property type="match status" value="1"/>
</dbReference>
<dbReference type="EC" id="2.7.13.3" evidence="2"/>
<protein>
    <recommendedName>
        <fullName evidence="2">histidine kinase</fullName>
        <ecNumber evidence="2">2.7.13.3</ecNumber>
    </recommendedName>
</protein>
<evidence type="ECO:0000256" key="1">
    <source>
        <dbReference type="ARBA" id="ARBA00000085"/>
    </source>
</evidence>
<evidence type="ECO:0000256" key="3">
    <source>
        <dbReference type="ARBA" id="ARBA00022553"/>
    </source>
</evidence>
<sequence length="561" mass="65225">MLSISIKKSRLQIIFLMICGFSYSQNKYLDSANYYFEKAQYSYKINKNYEAYKFYLKSKKIYQELKLYDDVAKCNIQLFSLTNSQNNLQVDSKPYLDSYYNYALKIKDSQAILTSFFRYAQYYFNSDSVQKSSSYYKKVLRLTINKKTKANTYANLALLYSKKFPDSAQIFFDKTLNLYSKEDKDQLFSTYINYANFLQQKKLYNKAIHQLKKAEKIEPKNYKLEYKKILFGKLANCYKEINNFENAYKNYAIYNSYRDSLNNTQQNIAISDLDKKYKTAEKEKENIELKAKRKQDKLILLIGAIFVLFGGIITYLNLKNSKKKRLLAEQQKELEKQKNLTLLKEQEINTINAMIDGQEKERVRIAEDLHDNIGSVLATLKLHFENLKLNREKEHFNQDELYAKTEKLIDETYLKVRNIAHAKNAGVIANKGLLVAVKMMAEKISDANKITIEVLDFGLDKPMENSLEIVVFRIVQELTTNIIKHANATHATINISQFDSNLNIIIEDNGQGFNMSTIELKNGMGLNSIQTRIKHLKGTFEIDSTINKGTSIIIDIPIINT</sequence>
<accession>A0A7J5A7R0</accession>
<evidence type="ECO:0000256" key="5">
    <source>
        <dbReference type="ARBA" id="ARBA00022741"/>
    </source>
</evidence>
<dbReference type="CDD" id="cd16917">
    <property type="entry name" value="HATPase_UhpB-NarQ-NarX-like"/>
    <property type="match status" value="1"/>
</dbReference>
<dbReference type="Gene3D" id="3.30.565.10">
    <property type="entry name" value="Histidine kinase-like ATPase, C-terminal domain"/>
    <property type="match status" value="1"/>
</dbReference>
<feature type="transmembrane region" description="Helical" evidence="11">
    <location>
        <begin position="298"/>
        <end position="318"/>
    </location>
</feature>
<dbReference type="InterPro" id="IPR003594">
    <property type="entry name" value="HATPase_dom"/>
</dbReference>
<evidence type="ECO:0000313" key="14">
    <source>
        <dbReference type="Proteomes" id="UP000467305"/>
    </source>
</evidence>
<evidence type="ECO:0000313" key="13">
    <source>
        <dbReference type="EMBL" id="KAB1153604.1"/>
    </source>
</evidence>
<name>A0A7J5A7R0_9FLAO</name>
<comment type="catalytic activity">
    <reaction evidence="1">
        <text>ATP + protein L-histidine = ADP + protein N-phospho-L-histidine.</text>
        <dbReference type="EC" id="2.7.13.3"/>
    </reaction>
</comment>
<evidence type="ECO:0000256" key="8">
    <source>
        <dbReference type="ARBA" id="ARBA00023012"/>
    </source>
</evidence>
<feature type="coiled-coil region" evidence="10">
    <location>
        <begin position="263"/>
        <end position="347"/>
    </location>
</feature>
<dbReference type="PROSITE" id="PS50005">
    <property type="entry name" value="TPR"/>
    <property type="match status" value="1"/>
</dbReference>
<dbReference type="PANTHER" id="PTHR24421">
    <property type="entry name" value="NITRATE/NITRITE SENSOR PROTEIN NARX-RELATED"/>
    <property type="match status" value="1"/>
</dbReference>
<dbReference type="Pfam" id="PF02518">
    <property type="entry name" value="HATPase_c"/>
    <property type="match status" value="1"/>
</dbReference>
<feature type="domain" description="Histidine kinase" evidence="12">
    <location>
        <begin position="473"/>
        <end position="560"/>
    </location>
</feature>
<dbReference type="SUPFAM" id="SSF48452">
    <property type="entry name" value="TPR-like"/>
    <property type="match status" value="1"/>
</dbReference>
<evidence type="ECO:0000259" key="12">
    <source>
        <dbReference type="PROSITE" id="PS50109"/>
    </source>
</evidence>
<evidence type="ECO:0000256" key="9">
    <source>
        <dbReference type="PROSITE-ProRule" id="PRU00339"/>
    </source>
</evidence>
<dbReference type="InterPro" id="IPR050482">
    <property type="entry name" value="Sensor_HK_TwoCompSys"/>
</dbReference>
<keyword evidence="10" id="KW-0175">Coiled coil</keyword>
<dbReference type="InterPro" id="IPR005467">
    <property type="entry name" value="His_kinase_dom"/>
</dbReference>
<proteinExistence type="predicted"/>
<dbReference type="Pfam" id="PF07730">
    <property type="entry name" value="HisKA_3"/>
    <property type="match status" value="1"/>
</dbReference>
<dbReference type="PANTHER" id="PTHR24421:SF10">
    <property type="entry name" value="NITRATE_NITRITE SENSOR PROTEIN NARQ"/>
    <property type="match status" value="1"/>
</dbReference>
<evidence type="ECO:0000256" key="4">
    <source>
        <dbReference type="ARBA" id="ARBA00022679"/>
    </source>
</evidence>
<feature type="repeat" description="TPR" evidence="9">
    <location>
        <begin position="188"/>
        <end position="221"/>
    </location>
</feature>
<keyword evidence="11" id="KW-1133">Transmembrane helix</keyword>
<dbReference type="GO" id="GO:0005524">
    <property type="term" value="F:ATP binding"/>
    <property type="evidence" value="ECO:0007669"/>
    <property type="project" value="UniProtKB-KW"/>
</dbReference>
<dbReference type="GO" id="GO:0016020">
    <property type="term" value="C:membrane"/>
    <property type="evidence" value="ECO:0007669"/>
    <property type="project" value="InterPro"/>
</dbReference>
<evidence type="ECO:0000256" key="10">
    <source>
        <dbReference type="SAM" id="Coils"/>
    </source>
</evidence>
<keyword evidence="14" id="KW-1185">Reference proteome</keyword>
<dbReference type="Gene3D" id="1.25.40.10">
    <property type="entry name" value="Tetratricopeptide repeat domain"/>
    <property type="match status" value="2"/>
</dbReference>
<comment type="caution">
    <text evidence="13">The sequence shown here is derived from an EMBL/GenBank/DDBJ whole genome shotgun (WGS) entry which is preliminary data.</text>
</comment>
<evidence type="ECO:0000256" key="7">
    <source>
        <dbReference type="ARBA" id="ARBA00022840"/>
    </source>
</evidence>
<keyword evidence="5" id="KW-0547">Nucleotide-binding</keyword>
<gene>
    <name evidence="13" type="ORF">F7018_16170</name>
</gene>
<dbReference type="AlphaFoldDB" id="A0A7J5A7R0"/>
<keyword evidence="11" id="KW-0472">Membrane</keyword>
<dbReference type="GO" id="GO:0000155">
    <property type="term" value="F:phosphorelay sensor kinase activity"/>
    <property type="evidence" value="ECO:0007669"/>
    <property type="project" value="InterPro"/>
</dbReference>
<keyword evidence="8" id="KW-0902">Two-component regulatory system</keyword>
<evidence type="ECO:0000256" key="11">
    <source>
        <dbReference type="SAM" id="Phobius"/>
    </source>
</evidence>
<dbReference type="InterPro" id="IPR036890">
    <property type="entry name" value="HATPase_C_sf"/>
</dbReference>
<organism evidence="13 14">
    <name type="scientific">Tenacibaculum aiptasiae</name>
    <dbReference type="NCBI Taxonomy" id="426481"/>
    <lineage>
        <taxon>Bacteria</taxon>
        <taxon>Pseudomonadati</taxon>
        <taxon>Bacteroidota</taxon>
        <taxon>Flavobacteriia</taxon>
        <taxon>Flavobacteriales</taxon>
        <taxon>Flavobacteriaceae</taxon>
        <taxon>Tenacibaculum</taxon>
    </lineage>
</organism>
<dbReference type="Proteomes" id="UP000467305">
    <property type="component" value="Unassembled WGS sequence"/>
</dbReference>
<dbReference type="SMART" id="SM00387">
    <property type="entry name" value="HATPase_c"/>
    <property type="match status" value="1"/>
</dbReference>